<dbReference type="GO" id="GO:0071004">
    <property type="term" value="C:U2-type prespliceosome"/>
    <property type="evidence" value="ECO:0007669"/>
    <property type="project" value="TreeGrafter"/>
</dbReference>
<dbReference type="GO" id="GO:0005685">
    <property type="term" value="C:U1 snRNP"/>
    <property type="evidence" value="ECO:0007669"/>
    <property type="project" value="TreeGrafter"/>
</dbReference>
<keyword evidence="2" id="KW-0507">mRNA processing</keyword>
<dbReference type="Pfam" id="PF23240">
    <property type="entry name" value="HAT_PRP39_N"/>
    <property type="match status" value="1"/>
</dbReference>
<dbReference type="InterPro" id="IPR011990">
    <property type="entry name" value="TPR-like_helical_dom_sf"/>
</dbReference>
<dbReference type="Gene3D" id="1.25.40.10">
    <property type="entry name" value="Tetratricopeptide repeat domain"/>
    <property type="match status" value="2"/>
</dbReference>
<organism evidence="8 9">
    <name type="scientific">Candida viswanathii</name>
    <dbReference type="NCBI Taxonomy" id="5486"/>
    <lineage>
        <taxon>Eukaryota</taxon>
        <taxon>Fungi</taxon>
        <taxon>Dikarya</taxon>
        <taxon>Ascomycota</taxon>
        <taxon>Saccharomycotina</taxon>
        <taxon>Pichiomycetes</taxon>
        <taxon>Debaryomycetaceae</taxon>
        <taxon>Candida/Lodderomyces clade</taxon>
        <taxon>Candida</taxon>
    </lineage>
</organism>
<evidence type="ECO:0000256" key="6">
    <source>
        <dbReference type="ARBA" id="ARBA00038019"/>
    </source>
</evidence>
<keyword evidence="4" id="KW-0508">mRNA splicing</keyword>
<evidence type="ECO:0000313" key="9">
    <source>
        <dbReference type="Proteomes" id="UP000253472"/>
    </source>
</evidence>
<name>A0A367YPM5_9ASCO</name>
<feature type="region of interest" description="Disordered" evidence="7">
    <location>
        <begin position="1"/>
        <end position="22"/>
    </location>
</feature>
<comment type="similarity">
    <text evidence="6">Belongs to the PRP39 family.</text>
</comment>
<keyword evidence="3" id="KW-0677">Repeat</keyword>
<dbReference type="InterPro" id="IPR059164">
    <property type="entry name" value="HAT_PRP39_C"/>
</dbReference>
<evidence type="ECO:0000313" key="8">
    <source>
        <dbReference type="EMBL" id="RCK67778.1"/>
    </source>
</evidence>
<keyword evidence="5" id="KW-0539">Nucleus</keyword>
<dbReference type="Pfam" id="PF23241">
    <property type="entry name" value="HAT_PRP39_C"/>
    <property type="match status" value="1"/>
</dbReference>
<dbReference type="OrthoDB" id="10265668at2759"/>
<gene>
    <name evidence="8" type="primary">PRP39_0</name>
    <name evidence="8" type="ORF">Cantr_03299</name>
</gene>
<dbReference type="GO" id="GO:0030627">
    <property type="term" value="F:pre-mRNA 5'-splice site binding"/>
    <property type="evidence" value="ECO:0007669"/>
    <property type="project" value="TreeGrafter"/>
</dbReference>
<dbReference type="SMART" id="SM00386">
    <property type="entry name" value="HAT"/>
    <property type="match status" value="5"/>
</dbReference>
<dbReference type="GO" id="GO:0000395">
    <property type="term" value="P:mRNA 5'-splice site recognition"/>
    <property type="evidence" value="ECO:0007669"/>
    <property type="project" value="TreeGrafter"/>
</dbReference>
<evidence type="ECO:0000256" key="3">
    <source>
        <dbReference type="ARBA" id="ARBA00022737"/>
    </source>
</evidence>
<evidence type="ECO:0000256" key="2">
    <source>
        <dbReference type="ARBA" id="ARBA00022664"/>
    </source>
</evidence>
<evidence type="ECO:0000256" key="5">
    <source>
        <dbReference type="ARBA" id="ARBA00023242"/>
    </source>
</evidence>
<evidence type="ECO:0000256" key="1">
    <source>
        <dbReference type="ARBA" id="ARBA00004123"/>
    </source>
</evidence>
<dbReference type="PANTHER" id="PTHR17204:SF5">
    <property type="entry name" value="PRE-MRNA-PROCESSING FACTOR 39"/>
    <property type="match status" value="1"/>
</dbReference>
<accession>A0A367YPM5</accession>
<proteinExistence type="inferred from homology"/>
<dbReference type="SUPFAM" id="SSF48452">
    <property type="entry name" value="TPR-like"/>
    <property type="match status" value="1"/>
</dbReference>
<evidence type="ECO:0000256" key="4">
    <source>
        <dbReference type="ARBA" id="ARBA00023187"/>
    </source>
</evidence>
<dbReference type="GO" id="GO:0000243">
    <property type="term" value="C:commitment complex"/>
    <property type="evidence" value="ECO:0007669"/>
    <property type="project" value="TreeGrafter"/>
</dbReference>
<reference evidence="8 9" key="1">
    <citation type="submission" date="2018-06" db="EMBL/GenBank/DDBJ databases">
        <title>Whole genome sequencing of Candida tropicalis (genome annotated by CSBL at Korea University).</title>
        <authorList>
            <person name="Ahn J."/>
        </authorList>
    </citation>
    <scope>NUCLEOTIDE SEQUENCE [LARGE SCALE GENOMIC DNA]</scope>
    <source>
        <strain evidence="8 9">ATCC 20962</strain>
    </source>
</reference>
<dbReference type="STRING" id="5486.A0A367YPM5"/>
<evidence type="ECO:0000256" key="7">
    <source>
        <dbReference type="SAM" id="MobiDB-lite"/>
    </source>
</evidence>
<dbReference type="Proteomes" id="UP000253472">
    <property type="component" value="Unassembled WGS sequence"/>
</dbReference>
<sequence length="694" mass="81590">MSLLHLPQDLEDRATSTPHSSSSYITTLRNEISQDINNIDKWNQLFKHFKQHIDQVGNPSQLDDDFKKVVHESYKTLLSRFPYLESIWQDWADVEKDINGKKAYLDVLRMGVESYPNSVQLWADYLKSVQEEEEDTELFRGLYRQALKYNEYDFMSNLIWDIAIEFETRLKGDSNELGELYMRVLRVPLYHYAQYYNQFNEISKKFDINLIVPQQDLVKYANEFGHGDKVEEISLIEKYQVIDDYVSNIFNTTQAKVNSQWGHESSLEWFKFDLKKLNEIKKEKETWVKYIDEEIKGYEADPKPEIFKLVCNLFERALVPNCYDTELWLKYIGFIDNLKAENKSETIKEIYLRINAKLIPLDDTTTRFKYVELLVAEEEYSQAVEYLFNWVKVYAGGASKKYYKLPYLRTVKEMIKLWEELVNKPKLIAIYECIINSFFNIHEKSQKKDDREEDEPQPKDKLEILDSLISLLSNFLNDESICIVVVSYLTLLSTLNEVIKIRQFFNKFHTYAPFKKSVQFWTFFFRFESPAQQGNLANLKLIIDYIKYLTQLPKLVIDAFIEMNYEICGDNIKEYLKINNGRSDETLIMKDLETCNSVVYNRTTIKRQARNNYIIANSNVNSKLKKKAGTNEEEFLSLVSKQIGHPGVFVDAIPQITNKVMGNDIDLTQPDVAIPPLPVFRNVEKASLPIKYPK</sequence>
<protein>
    <submittedName>
        <fullName evidence="8">Pre-mRNA-processing factor 39</fullName>
    </submittedName>
</protein>
<comment type="caution">
    <text evidence="8">The sequence shown here is derived from an EMBL/GenBank/DDBJ whole genome shotgun (WGS) entry which is preliminary data.</text>
</comment>
<dbReference type="PANTHER" id="PTHR17204">
    <property type="entry name" value="PRE-MRNA PROCESSING PROTEIN PRP39-RELATED"/>
    <property type="match status" value="1"/>
</dbReference>
<comment type="subcellular location">
    <subcellularLocation>
        <location evidence="1">Nucleus</location>
    </subcellularLocation>
</comment>
<dbReference type="InterPro" id="IPR003107">
    <property type="entry name" value="HAT"/>
</dbReference>
<dbReference type="AlphaFoldDB" id="A0A367YPM5"/>
<keyword evidence="9" id="KW-1185">Reference proteome</keyword>
<dbReference type="EMBL" id="QLNQ01000001">
    <property type="protein sequence ID" value="RCK67778.1"/>
    <property type="molecule type" value="Genomic_DNA"/>
</dbReference>